<name>A0A1V1HYC0_9FIRM</name>
<reference evidence="1 2" key="1">
    <citation type="submission" date="2014-04" db="EMBL/GenBank/DDBJ databases">
        <authorList>
            <person name="Hornung B.V."/>
        </authorList>
    </citation>
    <scope>NUCLEOTIDE SEQUENCE [LARGE SCALE GENOMIC DNA]</scope>
    <source>
        <strain evidence="1 2">CRIB</strain>
    </source>
</reference>
<organism evidence="1 2">
    <name type="scientific">Romboutsia ilealis</name>
    <dbReference type="NCBI Taxonomy" id="1115758"/>
    <lineage>
        <taxon>Bacteria</taxon>
        <taxon>Bacillati</taxon>
        <taxon>Bacillota</taxon>
        <taxon>Clostridia</taxon>
        <taxon>Peptostreptococcales</taxon>
        <taxon>Peptostreptococcaceae</taxon>
        <taxon>Romboutsia</taxon>
    </lineage>
</organism>
<proteinExistence type="predicted"/>
<dbReference type="EMBL" id="LN555523">
    <property type="protein sequence ID" value="CED92961.1"/>
    <property type="molecule type" value="Genomic_DNA"/>
</dbReference>
<sequence>MDNKSKQLLSEYMDVLYKITVGEYWFNKEGNIKTHGKGSKEHTDFCNLLYRMRDLYIGLRELNINPPRWVNDNMKIDKLIEEYKEGI</sequence>
<dbReference type="Proteomes" id="UP000245622">
    <property type="component" value="Chromosome 1"/>
</dbReference>
<gene>
    <name evidence="1" type="ORF">CRIB_204</name>
</gene>
<evidence type="ECO:0000313" key="1">
    <source>
        <dbReference type="EMBL" id="CED92961.1"/>
    </source>
</evidence>
<evidence type="ECO:0000313" key="2">
    <source>
        <dbReference type="Proteomes" id="UP000245622"/>
    </source>
</evidence>
<dbReference type="GeneID" id="82204386"/>
<keyword evidence="2" id="KW-1185">Reference proteome</keyword>
<dbReference type="KEGG" id="ril:CRIB_204"/>
<dbReference type="RefSeq" id="WP_180702727.1">
    <property type="nucleotide sequence ID" value="NZ_LN555523.1"/>
</dbReference>
<accession>A0A1V1HYC0</accession>
<dbReference type="AlphaFoldDB" id="A0A1V1HYC0"/>
<protein>
    <submittedName>
        <fullName evidence="1">Uncharacterized protein</fullName>
    </submittedName>
</protein>